<sequence>MSEVDKMISQLNEMMSQSKDSAESLVLADAINMIGTQAQTIKKHESAIQLSDERIETLQILKDGYYSAMAAWRTSKETGISITEALARSHRGIQASSAQA</sequence>
<evidence type="ECO:0000313" key="1">
    <source>
        <dbReference type="EMBL" id="KKK99400.1"/>
    </source>
</evidence>
<reference evidence="1" key="1">
    <citation type="journal article" date="2015" name="Nature">
        <title>Complex archaea that bridge the gap between prokaryotes and eukaryotes.</title>
        <authorList>
            <person name="Spang A."/>
            <person name="Saw J.H."/>
            <person name="Jorgensen S.L."/>
            <person name="Zaremba-Niedzwiedzka K."/>
            <person name="Martijn J."/>
            <person name="Lind A.E."/>
            <person name="van Eijk R."/>
            <person name="Schleper C."/>
            <person name="Guy L."/>
            <person name="Ettema T.J."/>
        </authorList>
    </citation>
    <scope>NUCLEOTIDE SEQUENCE</scope>
</reference>
<proteinExistence type="predicted"/>
<comment type="caution">
    <text evidence="1">The sequence shown here is derived from an EMBL/GenBank/DDBJ whole genome shotgun (WGS) entry which is preliminary data.</text>
</comment>
<protein>
    <submittedName>
        <fullName evidence="1">Uncharacterized protein</fullName>
    </submittedName>
</protein>
<organism evidence="1">
    <name type="scientific">marine sediment metagenome</name>
    <dbReference type="NCBI Taxonomy" id="412755"/>
    <lineage>
        <taxon>unclassified sequences</taxon>
        <taxon>metagenomes</taxon>
        <taxon>ecological metagenomes</taxon>
    </lineage>
</organism>
<name>A0A0F9AM98_9ZZZZ</name>
<dbReference type="AlphaFoldDB" id="A0A0F9AM98"/>
<dbReference type="EMBL" id="LAZR01045219">
    <property type="protein sequence ID" value="KKK99400.1"/>
    <property type="molecule type" value="Genomic_DNA"/>
</dbReference>
<gene>
    <name evidence="1" type="ORF">LCGC14_2633150</name>
</gene>
<accession>A0A0F9AM98</accession>